<proteinExistence type="predicted"/>
<accession>A0A1Z3N5T6</accession>
<name>A0A1Z3N5T6_BDEBC</name>
<dbReference type="AlphaFoldDB" id="A0A1Z3N5T6"/>
<protein>
    <recommendedName>
        <fullName evidence="3">FecR protein domain-containing protein</fullName>
    </recommendedName>
</protein>
<gene>
    <name evidence="1" type="ORF">B9G79_04195</name>
</gene>
<dbReference type="Gene3D" id="2.60.40.10">
    <property type="entry name" value="Immunoglobulins"/>
    <property type="match status" value="1"/>
</dbReference>
<reference evidence="1 2" key="1">
    <citation type="submission" date="2017-04" db="EMBL/GenBank/DDBJ databases">
        <title>Whole genome sequence of Bdellovibrio bacteriovorus strain SSB218315.</title>
        <authorList>
            <person name="Oyedara O."/>
            <person name="Rodriguez-Perez M.A."/>
        </authorList>
    </citation>
    <scope>NUCLEOTIDE SEQUENCE [LARGE SCALE GENOMIC DNA]</scope>
    <source>
        <strain evidence="1 2">SSB218315</strain>
    </source>
</reference>
<organism evidence="1 2">
    <name type="scientific">Bdellovibrio bacteriovorus</name>
    <dbReference type="NCBI Taxonomy" id="959"/>
    <lineage>
        <taxon>Bacteria</taxon>
        <taxon>Pseudomonadati</taxon>
        <taxon>Bdellovibrionota</taxon>
        <taxon>Bdellovibrionia</taxon>
        <taxon>Bdellovibrionales</taxon>
        <taxon>Pseudobdellovibrionaceae</taxon>
        <taxon>Bdellovibrio</taxon>
    </lineage>
</organism>
<sequence length="986" mass="110549">MQKKWFAALIGAVGLVGGLAYYFGLSGINTVDETSFGKPLAVVREKKKDVKHKYPGDFFWRTSDDGQKLFNGSEVFVGGQSSTVLFFSGGRRARLSENTLLRISEDNSDKNKLILSLNDGGFNIRSMQADQMGLVLRVGEGSLKIRPGYNYDLHVKKKEDALGLSMASGNLVMDGVTDKSSLSQGESVVVRDRNHANSAPGNSNSVELYIDQVIDPTIKLISPVEKQIVYKGEKSTVFLWECSPSDRQVLEYSTHPDFYENVKEFNVTGQKLYPIPMEHMQGDVFWRIVSYTEGIAKYSSPSYFKVANLQPAAFKEVNVHFVERGKWQLLATVQSTDPEARYEFQLSRFENFSEPYDAYVGAPPFRSLIDQDGKFFLRMRRLYSNQLVSEWTSTKVLQIRPPIVAPTLTLAPNTEYSQGVTTATFSWNMVADAEFYLLRLSSTSSFISSNVIRLPKNKQDYSISESLTQNMYAVIQAEAAEGEVSPISNIVTLQPPSNAAKGSLAKAGSNRSGDAGSASAAANLTLLSPANNSVAYVDKPVELKWSGPAVTLELSPVRQFSQNVEKLKVAGTTNLGITRKTPGSLYWRLVGTDGRPTEARRLSLVAVSDINLDRAQLRFIERGKWEILAKVRDAKNQEQFNLQLSRTEDFKKIEDSYKGTLANGFKISTPGEYFIRAQRLLADKPASKWSNAASVDIRAPLSTPVLTEKKEDLISPIAVRVTINWKPVPFAKDYLIEVADTPMFGNVQLKIKVNETKYAVEHATKEPSFVRVLARSQEGELSPASEVFKIKGVLPGPVIERYEITYANIEKSKDSDSLHILWTHRKNAKKYVVEVARTEDLKNSTRIETKNIEIFMPIKEVGWYYFRMIPISENPDFFDTPSKVYGVEYRKQADLIAAEMDAPAKGANFKAGEAIRFAWGQILSAAWYELEVSNQQDFKGSTVYKIEARDYYLRQGLTQGRWYFRIRGRSSSQVSPWSNTSFIDVQ</sequence>
<evidence type="ECO:0000313" key="2">
    <source>
        <dbReference type="Proteomes" id="UP000197003"/>
    </source>
</evidence>
<dbReference type="Proteomes" id="UP000197003">
    <property type="component" value="Chromosome"/>
</dbReference>
<dbReference type="EMBL" id="CP020946">
    <property type="protein sequence ID" value="ASD62823.1"/>
    <property type="molecule type" value="Genomic_DNA"/>
</dbReference>
<evidence type="ECO:0000313" key="1">
    <source>
        <dbReference type="EMBL" id="ASD62823.1"/>
    </source>
</evidence>
<evidence type="ECO:0008006" key="3">
    <source>
        <dbReference type="Google" id="ProtNLM"/>
    </source>
</evidence>
<dbReference type="OrthoDB" id="9342482at2"/>
<dbReference type="InterPro" id="IPR013783">
    <property type="entry name" value="Ig-like_fold"/>
</dbReference>